<keyword evidence="4 12" id="KW-0894">Sodium channel</keyword>
<gene>
    <name evidence="14" type="ORF">AVEN_111556_1</name>
</gene>
<feature type="transmembrane region" description="Helical" evidence="13">
    <location>
        <begin position="43"/>
        <end position="67"/>
    </location>
</feature>
<keyword evidence="15" id="KW-1185">Reference proteome</keyword>
<dbReference type="InterPro" id="IPR001873">
    <property type="entry name" value="ENaC"/>
</dbReference>
<evidence type="ECO:0000256" key="10">
    <source>
        <dbReference type="ARBA" id="ARBA00023201"/>
    </source>
</evidence>
<evidence type="ECO:0000256" key="11">
    <source>
        <dbReference type="ARBA" id="ARBA00023303"/>
    </source>
</evidence>
<dbReference type="Proteomes" id="UP000499080">
    <property type="component" value="Unassembled WGS sequence"/>
</dbReference>
<dbReference type="AlphaFoldDB" id="A0A4Y2T8M4"/>
<protein>
    <submittedName>
        <fullName evidence="14">Uncharacterized protein</fullName>
    </submittedName>
</protein>
<name>A0A4Y2T8M4_ARAVE</name>
<evidence type="ECO:0000256" key="13">
    <source>
        <dbReference type="SAM" id="Phobius"/>
    </source>
</evidence>
<accession>A0A4Y2T8M4</accession>
<keyword evidence="9 13" id="KW-0472">Membrane</keyword>
<proteinExistence type="inferred from homology"/>
<keyword evidence="8 12" id="KW-0406">Ion transport</keyword>
<comment type="subcellular location">
    <subcellularLocation>
        <location evidence="1">Membrane</location>
        <topology evidence="1">Multi-pass membrane protein</topology>
    </subcellularLocation>
</comment>
<keyword evidence="10 12" id="KW-0739">Sodium transport</keyword>
<keyword evidence="6 13" id="KW-1133">Transmembrane helix</keyword>
<sequence>KVYYEYNVVESSQDPSPMEPFHENENEAEIQIYVKNPDIMNGDLYSCVGGLMGLWLGISVWTLVGIAEKSLRRSLRLRRKLSCKQEYVVKC</sequence>
<dbReference type="EMBL" id="BGPR01026901">
    <property type="protein sequence ID" value="GBN96988.1"/>
    <property type="molecule type" value="Genomic_DNA"/>
</dbReference>
<evidence type="ECO:0000256" key="4">
    <source>
        <dbReference type="ARBA" id="ARBA00022461"/>
    </source>
</evidence>
<dbReference type="Pfam" id="PF00858">
    <property type="entry name" value="ASC"/>
    <property type="match status" value="1"/>
</dbReference>
<organism evidence="14 15">
    <name type="scientific">Araneus ventricosus</name>
    <name type="common">Orbweaver spider</name>
    <name type="synonym">Epeira ventricosa</name>
    <dbReference type="NCBI Taxonomy" id="182803"/>
    <lineage>
        <taxon>Eukaryota</taxon>
        <taxon>Metazoa</taxon>
        <taxon>Ecdysozoa</taxon>
        <taxon>Arthropoda</taxon>
        <taxon>Chelicerata</taxon>
        <taxon>Arachnida</taxon>
        <taxon>Araneae</taxon>
        <taxon>Araneomorphae</taxon>
        <taxon>Entelegynae</taxon>
        <taxon>Araneoidea</taxon>
        <taxon>Araneidae</taxon>
        <taxon>Araneus</taxon>
    </lineage>
</organism>
<dbReference type="GO" id="GO:0005272">
    <property type="term" value="F:sodium channel activity"/>
    <property type="evidence" value="ECO:0007669"/>
    <property type="project" value="UniProtKB-KW"/>
</dbReference>
<reference evidence="14 15" key="1">
    <citation type="journal article" date="2019" name="Sci. Rep.">
        <title>Orb-weaving spider Araneus ventricosus genome elucidates the spidroin gene catalogue.</title>
        <authorList>
            <person name="Kono N."/>
            <person name="Nakamura H."/>
            <person name="Ohtoshi R."/>
            <person name="Moran D.A.P."/>
            <person name="Shinohara A."/>
            <person name="Yoshida Y."/>
            <person name="Fujiwara M."/>
            <person name="Mori M."/>
            <person name="Tomita M."/>
            <person name="Arakawa K."/>
        </authorList>
    </citation>
    <scope>NUCLEOTIDE SEQUENCE [LARGE SCALE GENOMIC DNA]</scope>
</reference>
<keyword evidence="5 12" id="KW-0812">Transmembrane</keyword>
<evidence type="ECO:0000313" key="14">
    <source>
        <dbReference type="EMBL" id="GBN96988.1"/>
    </source>
</evidence>
<feature type="non-terminal residue" evidence="14">
    <location>
        <position position="1"/>
    </location>
</feature>
<evidence type="ECO:0000256" key="2">
    <source>
        <dbReference type="ARBA" id="ARBA00007193"/>
    </source>
</evidence>
<evidence type="ECO:0000256" key="6">
    <source>
        <dbReference type="ARBA" id="ARBA00022989"/>
    </source>
</evidence>
<evidence type="ECO:0000256" key="5">
    <source>
        <dbReference type="ARBA" id="ARBA00022692"/>
    </source>
</evidence>
<dbReference type="GO" id="GO:0016020">
    <property type="term" value="C:membrane"/>
    <property type="evidence" value="ECO:0007669"/>
    <property type="project" value="UniProtKB-SubCell"/>
</dbReference>
<evidence type="ECO:0000256" key="8">
    <source>
        <dbReference type="ARBA" id="ARBA00023065"/>
    </source>
</evidence>
<comment type="caution">
    <text evidence="14">The sequence shown here is derived from an EMBL/GenBank/DDBJ whole genome shotgun (WGS) entry which is preliminary data.</text>
</comment>
<evidence type="ECO:0000256" key="9">
    <source>
        <dbReference type="ARBA" id="ARBA00023136"/>
    </source>
</evidence>
<dbReference type="Gene3D" id="1.10.287.770">
    <property type="entry name" value="YojJ-like"/>
    <property type="match status" value="1"/>
</dbReference>
<evidence type="ECO:0000256" key="7">
    <source>
        <dbReference type="ARBA" id="ARBA00023053"/>
    </source>
</evidence>
<evidence type="ECO:0000256" key="12">
    <source>
        <dbReference type="RuleBase" id="RU000679"/>
    </source>
</evidence>
<evidence type="ECO:0000313" key="15">
    <source>
        <dbReference type="Proteomes" id="UP000499080"/>
    </source>
</evidence>
<comment type="similarity">
    <text evidence="2 12">Belongs to the amiloride-sensitive sodium channel (TC 1.A.6) family.</text>
</comment>
<keyword evidence="3 12" id="KW-0813">Transport</keyword>
<evidence type="ECO:0000256" key="3">
    <source>
        <dbReference type="ARBA" id="ARBA00022448"/>
    </source>
</evidence>
<evidence type="ECO:0000256" key="1">
    <source>
        <dbReference type="ARBA" id="ARBA00004141"/>
    </source>
</evidence>
<keyword evidence="11 12" id="KW-0407">Ion channel</keyword>
<keyword evidence="7" id="KW-0915">Sodium</keyword>
<dbReference type="OrthoDB" id="6021021at2759"/>